<gene>
    <name evidence="1" type="ORF">18.t00004</name>
</gene>
<evidence type="ECO:0000313" key="1">
    <source>
        <dbReference type="EMBL" id="ABD63108.1"/>
    </source>
</evidence>
<dbReference type="EMBL" id="AC183434">
    <property type="protein sequence ID" value="ABD63108.1"/>
    <property type="molecule type" value="Genomic_DNA"/>
</dbReference>
<proteinExistence type="predicted"/>
<reference evidence="1" key="1">
    <citation type="submission" date="2006-03" db="EMBL/GenBank/DDBJ databases">
        <title>Comparative Sequence and Genetic Analyses of Asparagus BACs Reveal No Microsynteny with Onion or Rice.</title>
        <authorList>
            <person name="Jernej J."/>
            <person name="Telgmann A."/>
            <person name="Jung C."/>
            <person name="Cheung F."/>
            <person name="Havey M.J."/>
            <person name="Town C.D."/>
        </authorList>
    </citation>
    <scope>NUCLEOTIDE SEQUENCE</scope>
</reference>
<name>Q2AA78_ASPOF</name>
<sequence length="172" mass="19448">MDSPIWIPNPNPKSLRLAANVVHTRVAGFSDADWAKCPFDRRSTTGYYVFLGGNLVSWKSKKQSVVSRSSAESEYRTMTNVILEMVWIRDLLTEISLPPKCPMDIYGDNKAAIHIAENPVFHERTKQIEVDCHVVRNKLEDKIITTKHVSTIDQLADIITKPLGMHDIYAPA</sequence>
<dbReference type="CDD" id="cd09272">
    <property type="entry name" value="RNase_HI_RT_Ty1"/>
    <property type="match status" value="1"/>
</dbReference>
<dbReference type="PANTHER" id="PTHR11439:SF467">
    <property type="entry name" value="INTEGRASE CATALYTIC DOMAIN-CONTAINING PROTEIN"/>
    <property type="match status" value="1"/>
</dbReference>
<dbReference type="PANTHER" id="PTHR11439">
    <property type="entry name" value="GAG-POL-RELATED RETROTRANSPOSON"/>
    <property type="match status" value="1"/>
</dbReference>
<protein>
    <submittedName>
        <fullName evidence="1">Copia protein, related</fullName>
    </submittedName>
</protein>
<accession>Q2AA78</accession>
<dbReference type="AlphaFoldDB" id="Q2AA78"/>
<organism evidence="1">
    <name type="scientific">Asparagus officinalis</name>
    <name type="common">Garden asparagus</name>
    <dbReference type="NCBI Taxonomy" id="4686"/>
    <lineage>
        <taxon>Eukaryota</taxon>
        <taxon>Viridiplantae</taxon>
        <taxon>Streptophyta</taxon>
        <taxon>Embryophyta</taxon>
        <taxon>Tracheophyta</taxon>
        <taxon>Spermatophyta</taxon>
        <taxon>Magnoliopsida</taxon>
        <taxon>Liliopsida</taxon>
        <taxon>Asparagales</taxon>
        <taxon>Asparagaceae</taxon>
        <taxon>Asparagoideae</taxon>
        <taxon>Asparagus</taxon>
    </lineage>
</organism>